<feature type="non-terminal residue" evidence="1">
    <location>
        <position position="1"/>
    </location>
</feature>
<organism evidence="1 2">
    <name type="scientific">Chaenocephalus aceratus</name>
    <name type="common">Blackfin icefish</name>
    <name type="synonym">Chaenichthys aceratus</name>
    <dbReference type="NCBI Taxonomy" id="36190"/>
    <lineage>
        <taxon>Eukaryota</taxon>
        <taxon>Metazoa</taxon>
        <taxon>Chordata</taxon>
        <taxon>Craniata</taxon>
        <taxon>Vertebrata</taxon>
        <taxon>Euteleostomi</taxon>
        <taxon>Actinopterygii</taxon>
        <taxon>Neopterygii</taxon>
        <taxon>Teleostei</taxon>
        <taxon>Neoteleostei</taxon>
        <taxon>Acanthomorphata</taxon>
        <taxon>Eupercaria</taxon>
        <taxon>Perciformes</taxon>
        <taxon>Notothenioidei</taxon>
        <taxon>Channichthyidae</taxon>
        <taxon>Chaenocephalus</taxon>
    </lineage>
</organism>
<evidence type="ECO:0000313" key="2">
    <source>
        <dbReference type="Proteomes" id="UP001057452"/>
    </source>
</evidence>
<reference evidence="1" key="1">
    <citation type="submission" date="2022-05" db="EMBL/GenBank/DDBJ databases">
        <title>Chromosome-level genome of Chaenocephalus aceratus.</title>
        <authorList>
            <person name="Park H."/>
        </authorList>
    </citation>
    <scope>NUCLEOTIDE SEQUENCE</scope>
    <source>
        <strain evidence="1">KU_202001</strain>
    </source>
</reference>
<protein>
    <submittedName>
        <fullName evidence="1">Uncharacterized protein</fullName>
    </submittedName>
</protein>
<keyword evidence="2" id="KW-1185">Reference proteome</keyword>
<comment type="caution">
    <text evidence="1">The sequence shown here is derived from an EMBL/GenBank/DDBJ whole genome shotgun (WGS) entry which is preliminary data.</text>
</comment>
<feature type="non-terminal residue" evidence="1">
    <location>
        <position position="114"/>
    </location>
</feature>
<gene>
    <name evidence="1" type="ORF">KUCAC02_001231</name>
</gene>
<dbReference type="EMBL" id="CM043786">
    <property type="protein sequence ID" value="KAI4831702.1"/>
    <property type="molecule type" value="Genomic_DNA"/>
</dbReference>
<evidence type="ECO:0000313" key="1">
    <source>
        <dbReference type="EMBL" id="KAI4831702.1"/>
    </source>
</evidence>
<name>A0ACB9XX46_CHAAC</name>
<proteinExistence type="predicted"/>
<dbReference type="Proteomes" id="UP001057452">
    <property type="component" value="Chromosome 2"/>
</dbReference>
<sequence>THYTPWKRTRTVPETITASPGVFSVQKNKERILACCTKHTPPQDINTGKDPETKHAAETLELSRGLAVSAHVSHPIIELRGRQPSQEAPGPRPSLDPRPRVTEHLGSAGPAQPP</sequence>
<accession>A0ACB9XX46</accession>